<dbReference type="Proteomes" id="UP001518140">
    <property type="component" value="Unassembled WGS sequence"/>
</dbReference>
<evidence type="ECO:0000313" key="8">
    <source>
        <dbReference type="EMBL" id="NGO49166.1"/>
    </source>
</evidence>
<keyword evidence="2" id="KW-0805">Transcription regulation</keyword>
<dbReference type="InterPro" id="IPR013249">
    <property type="entry name" value="RNA_pol_sigma70_r4_t2"/>
</dbReference>
<dbReference type="Gene3D" id="1.10.1740.10">
    <property type="match status" value="1"/>
</dbReference>
<dbReference type="EMBL" id="JAAKZX010000347">
    <property type="protein sequence ID" value="NGO49166.1"/>
    <property type="molecule type" value="Genomic_DNA"/>
</dbReference>
<comment type="similarity">
    <text evidence="1">Belongs to the sigma-70 factor family. ECF subfamily.</text>
</comment>
<dbReference type="InterPro" id="IPR014284">
    <property type="entry name" value="RNA_pol_sigma-70_dom"/>
</dbReference>
<feature type="domain" description="RNA polymerase sigma-70 region 2" evidence="6">
    <location>
        <begin position="13"/>
        <end position="79"/>
    </location>
</feature>
<dbReference type="InterPro" id="IPR007627">
    <property type="entry name" value="RNA_pol_sigma70_r2"/>
</dbReference>
<dbReference type="InterPro" id="IPR039425">
    <property type="entry name" value="RNA_pol_sigma-70-like"/>
</dbReference>
<dbReference type="Gene3D" id="1.10.10.10">
    <property type="entry name" value="Winged helix-like DNA-binding domain superfamily/Winged helix DNA-binding domain"/>
    <property type="match status" value="1"/>
</dbReference>
<dbReference type="Pfam" id="PF04542">
    <property type="entry name" value="Sigma70_r2"/>
    <property type="match status" value="1"/>
</dbReference>
<keyword evidence="9" id="KW-1185">Reference proteome</keyword>
<evidence type="ECO:0000256" key="1">
    <source>
        <dbReference type="ARBA" id="ARBA00010641"/>
    </source>
</evidence>
<dbReference type="InterPro" id="IPR036388">
    <property type="entry name" value="WH-like_DNA-bd_sf"/>
</dbReference>
<gene>
    <name evidence="8" type="ORF">G6048_46235</name>
</gene>
<feature type="compositionally biased region" description="Basic and acidic residues" evidence="5">
    <location>
        <begin position="165"/>
        <end position="175"/>
    </location>
</feature>
<evidence type="ECO:0000313" key="9">
    <source>
        <dbReference type="Proteomes" id="UP001518140"/>
    </source>
</evidence>
<comment type="caution">
    <text evidence="8">The sequence shown here is derived from an EMBL/GenBank/DDBJ whole genome shotgun (WGS) entry which is preliminary data.</text>
</comment>
<sequence length="189" mass="21481">MDTNADEQSFTELYTRHRAAVERCIRRRVVPDEVADVLSEVFLTAWRRLDEIPHAKALPWLYGTARRTLANAHRADRRRGSLVELLASQPWQHAHDHAESQSERMALALAFEALSDSDQEILRLSVWEALPSREAAVVLGCSPSTFHVRLHRARSRLRRRLVDLRTAEQRGEDPSAQRSTRTSIGGADA</sequence>
<feature type="domain" description="RNA polymerase sigma factor 70 region 4 type 2" evidence="7">
    <location>
        <begin position="105"/>
        <end position="157"/>
    </location>
</feature>
<dbReference type="SUPFAM" id="SSF88659">
    <property type="entry name" value="Sigma3 and sigma4 domains of RNA polymerase sigma factors"/>
    <property type="match status" value="1"/>
</dbReference>
<feature type="region of interest" description="Disordered" evidence="5">
    <location>
        <begin position="165"/>
        <end position="189"/>
    </location>
</feature>
<keyword evidence="3" id="KW-0731">Sigma factor</keyword>
<evidence type="ECO:0000256" key="5">
    <source>
        <dbReference type="SAM" id="MobiDB-lite"/>
    </source>
</evidence>
<protein>
    <submittedName>
        <fullName evidence="8">Sigma-70 family RNA polymerase sigma factor</fullName>
    </submittedName>
</protein>
<evidence type="ECO:0000256" key="4">
    <source>
        <dbReference type="ARBA" id="ARBA00023163"/>
    </source>
</evidence>
<evidence type="ECO:0000259" key="7">
    <source>
        <dbReference type="Pfam" id="PF08281"/>
    </source>
</evidence>
<evidence type="ECO:0000259" key="6">
    <source>
        <dbReference type="Pfam" id="PF04542"/>
    </source>
</evidence>
<accession>A0ABX0E4M7</accession>
<dbReference type="SUPFAM" id="SSF88946">
    <property type="entry name" value="Sigma2 domain of RNA polymerase sigma factors"/>
    <property type="match status" value="1"/>
</dbReference>
<keyword evidence="4" id="KW-0804">Transcription</keyword>
<reference evidence="8 9" key="1">
    <citation type="submission" date="2020-02" db="EMBL/GenBank/DDBJ databases">
        <title>Whole-genome analyses of novel actinobacteria.</title>
        <authorList>
            <person name="Sahin N."/>
            <person name="Tokatli A."/>
        </authorList>
    </citation>
    <scope>NUCLEOTIDE SEQUENCE [LARGE SCALE GENOMIC DNA]</scope>
    <source>
        <strain evidence="8 9">YC419</strain>
    </source>
</reference>
<dbReference type="PANTHER" id="PTHR43133">
    <property type="entry name" value="RNA POLYMERASE ECF-TYPE SIGMA FACTO"/>
    <property type="match status" value="1"/>
</dbReference>
<dbReference type="InterPro" id="IPR013325">
    <property type="entry name" value="RNA_pol_sigma_r2"/>
</dbReference>
<dbReference type="Pfam" id="PF08281">
    <property type="entry name" value="Sigma70_r4_2"/>
    <property type="match status" value="1"/>
</dbReference>
<proteinExistence type="inferred from homology"/>
<dbReference type="InterPro" id="IPR013324">
    <property type="entry name" value="RNA_pol_sigma_r3/r4-like"/>
</dbReference>
<evidence type="ECO:0000256" key="2">
    <source>
        <dbReference type="ARBA" id="ARBA00023015"/>
    </source>
</evidence>
<dbReference type="PANTHER" id="PTHR43133:SF25">
    <property type="entry name" value="RNA POLYMERASE SIGMA FACTOR RFAY-RELATED"/>
    <property type="match status" value="1"/>
</dbReference>
<dbReference type="RefSeq" id="WP_165345610.1">
    <property type="nucleotide sequence ID" value="NZ_JAAKZX010000347.1"/>
</dbReference>
<name>A0ABX0E4M7_9ACTN</name>
<organism evidence="8 9">
    <name type="scientific">Streptomyces ureilyticus</name>
    <dbReference type="NCBI Taxonomy" id="1775131"/>
    <lineage>
        <taxon>Bacteria</taxon>
        <taxon>Bacillati</taxon>
        <taxon>Actinomycetota</taxon>
        <taxon>Actinomycetes</taxon>
        <taxon>Kitasatosporales</taxon>
        <taxon>Streptomycetaceae</taxon>
        <taxon>Streptomyces</taxon>
    </lineage>
</organism>
<dbReference type="NCBIfam" id="TIGR02937">
    <property type="entry name" value="sigma70-ECF"/>
    <property type="match status" value="1"/>
</dbReference>
<evidence type="ECO:0000256" key="3">
    <source>
        <dbReference type="ARBA" id="ARBA00023082"/>
    </source>
</evidence>